<comment type="caution">
    <text evidence="14">The sequence shown here is derived from an EMBL/GenBank/DDBJ whole genome shotgun (WGS) entry which is preliminary data.</text>
</comment>
<dbReference type="Pfam" id="PF03484">
    <property type="entry name" value="B5"/>
    <property type="match status" value="1"/>
</dbReference>
<comment type="subcellular location">
    <subcellularLocation>
        <location evidence="2">Cytoplasm</location>
    </subcellularLocation>
</comment>
<proteinExistence type="inferred from homology"/>
<dbReference type="PROSITE" id="PS51483">
    <property type="entry name" value="B5"/>
    <property type="match status" value="1"/>
</dbReference>
<dbReference type="EC" id="6.1.1.20" evidence="4"/>
<dbReference type="SMART" id="SM00874">
    <property type="entry name" value="B5"/>
    <property type="match status" value="1"/>
</dbReference>
<keyword evidence="9" id="KW-0067">ATP-binding</keyword>
<evidence type="ECO:0000256" key="10">
    <source>
        <dbReference type="ARBA" id="ARBA00022842"/>
    </source>
</evidence>
<evidence type="ECO:0000256" key="2">
    <source>
        <dbReference type="ARBA" id="ARBA00004496"/>
    </source>
</evidence>
<comment type="similarity">
    <text evidence="3">Belongs to the phenylalanyl-tRNA synthetase beta subunit family. Type 2 subfamily.</text>
</comment>
<dbReference type="SUPFAM" id="SSF46955">
    <property type="entry name" value="Putative DNA-binding domain"/>
    <property type="match status" value="1"/>
</dbReference>
<dbReference type="CDD" id="cd00769">
    <property type="entry name" value="PheRS_beta_core"/>
    <property type="match status" value="1"/>
</dbReference>
<evidence type="ECO:0000256" key="7">
    <source>
        <dbReference type="ARBA" id="ARBA00022723"/>
    </source>
</evidence>
<dbReference type="Gene3D" id="3.50.40.10">
    <property type="entry name" value="Phenylalanyl-trna Synthetase, Chain B, domain 3"/>
    <property type="match status" value="1"/>
</dbReference>
<evidence type="ECO:0000256" key="4">
    <source>
        <dbReference type="ARBA" id="ARBA00012814"/>
    </source>
</evidence>
<evidence type="ECO:0000256" key="12">
    <source>
        <dbReference type="ARBA" id="ARBA00023146"/>
    </source>
</evidence>
<dbReference type="GO" id="GO:0006432">
    <property type="term" value="P:phenylalanyl-tRNA aminoacylation"/>
    <property type="evidence" value="ECO:0007669"/>
    <property type="project" value="InterPro"/>
</dbReference>
<dbReference type="Pfam" id="PF17759">
    <property type="entry name" value="tRNA_synthFbeta"/>
    <property type="match status" value="1"/>
</dbReference>
<dbReference type="InterPro" id="IPR009061">
    <property type="entry name" value="DNA-bd_dom_put_sf"/>
</dbReference>
<dbReference type="InterPro" id="IPR004531">
    <property type="entry name" value="Phe-tRNA-synth_IIc_bsu_arc_euk"/>
</dbReference>
<keyword evidence="10" id="KW-0460">Magnesium</keyword>
<comment type="cofactor">
    <cofactor evidence="1">
        <name>Mg(2+)</name>
        <dbReference type="ChEBI" id="CHEBI:18420"/>
    </cofactor>
</comment>
<keyword evidence="7" id="KW-0479">Metal-binding</keyword>
<dbReference type="GO" id="GO:0005524">
    <property type="term" value="F:ATP binding"/>
    <property type="evidence" value="ECO:0007669"/>
    <property type="project" value="UniProtKB-KW"/>
</dbReference>
<dbReference type="SMART" id="SM00873">
    <property type="entry name" value="B3_4"/>
    <property type="match status" value="1"/>
</dbReference>
<feature type="domain" description="B5" evidence="13">
    <location>
        <begin position="335"/>
        <end position="411"/>
    </location>
</feature>
<dbReference type="InterPro" id="IPR045864">
    <property type="entry name" value="aa-tRNA-synth_II/BPL/LPL"/>
</dbReference>
<sequence length="629" mass="69134">MPVIGIPTAELRRRIGEEVEGDKLLEVLGDMGCDVEGLATLRRMQCVRCGFVMELAGKEDTPPTCGNCTTPLRDVEGSTREMSPIEVVRMELLAVRPDMFDPAGLARAIRGVLGIETGPIEYPSHDVVAKLTVDPSVRRPESLRPHIACAVIENVTLDDDSIKLLMKLQENLHWALGRNRKHASIGVYDLDSLGGDTEFEYTTEPPDYRFVPLGATGSEPWTLERILEEHAKGRAYANLLQGFDRYPILRSKSGQVLSMPPIINSEETKVHGKSRRFFIDVTGSGQRIVQRTLAILVTSILEYHKDAKLGLVEIHGATDAGEVDGATTTLVTPDLAPQIARVDSEHTAKLLGIPLSTDDVEELLRKMRHGISKRNGTEIEVEVPAYRNDILHERDLMEDAAIAFGYRNIPRALVPTLTVGKELHSTRVTSDLRDILVGMGYLELFTIALTSTEQGDDVLGLAAHPRAVVLDNPISSDQTQLRTSLLPGLLQTFARNRHNALPQRVFELGEVSFLSDEAETGAHERHYVAFGTIAPKVGFAEIRAEAEAFVREARIPFRLERAEVPFLVPGRAAFLVGDAGAPIGVFGEVHPRTLARLGLQNPAVMFEMTVPTEDGTPEYLALGESPLRT</sequence>
<keyword evidence="11" id="KW-0648">Protein biosynthesis</keyword>
<evidence type="ECO:0000313" key="14">
    <source>
        <dbReference type="EMBL" id="MCA9755373.1"/>
    </source>
</evidence>
<dbReference type="GO" id="GO:0004826">
    <property type="term" value="F:phenylalanine-tRNA ligase activity"/>
    <property type="evidence" value="ECO:0007669"/>
    <property type="project" value="UniProtKB-EC"/>
</dbReference>
<evidence type="ECO:0000256" key="5">
    <source>
        <dbReference type="ARBA" id="ARBA00022490"/>
    </source>
</evidence>
<dbReference type="GO" id="GO:0003723">
    <property type="term" value="F:RNA binding"/>
    <property type="evidence" value="ECO:0007669"/>
    <property type="project" value="InterPro"/>
</dbReference>
<evidence type="ECO:0000256" key="6">
    <source>
        <dbReference type="ARBA" id="ARBA00022598"/>
    </source>
</evidence>
<evidence type="ECO:0000256" key="3">
    <source>
        <dbReference type="ARBA" id="ARBA00007438"/>
    </source>
</evidence>
<dbReference type="InterPro" id="IPR005147">
    <property type="entry name" value="tRNA_synthase_B5-dom"/>
</dbReference>
<evidence type="ECO:0000256" key="1">
    <source>
        <dbReference type="ARBA" id="ARBA00001946"/>
    </source>
</evidence>
<keyword evidence="6 14" id="KW-0436">Ligase</keyword>
<dbReference type="InterPro" id="IPR041616">
    <property type="entry name" value="PheRS_beta_core"/>
</dbReference>
<name>A0A956NCH8_UNCEI</name>
<evidence type="ECO:0000256" key="9">
    <source>
        <dbReference type="ARBA" id="ARBA00022840"/>
    </source>
</evidence>
<dbReference type="InterPro" id="IPR045060">
    <property type="entry name" value="Phe-tRNA-ligase_IIc_bsu"/>
</dbReference>
<dbReference type="InterPro" id="IPR020825">
    <property type="entry name" value="Phe-tRNA_synthase-like_B3/B4"/>
</dbReference>
<keyword evidence="8" id="KW-0547">Nucleotide-binding</keyword>
<reference evidence="14" key="1">
    <citation type="submission" date="2020-04" db="EMBL/GenBank/DDBJ databases">
        <authorList>
            <person name="Zhang T."/>
        </authorList>
    </citation>
    <scope>NUCLEOTIDE SEQUENCE</scope>
    <source>
        <strain evidence="14">HKST-UBA02</strain>
    </source>
</reference>
<evidence type="ECO:0000259" key="13">
    <source>
        <dbReference type="PROSITE" id="PS51483"/>
    </source>
</evidence>
<dbReference type="PANTHER" id="PTHR10947">
    <property type="entry name" value="PHENYLALANYL-TRNA SYNTHETASE BETA CHAIN AND LEUCINE-RICH REPEAT-CONTAINING PROTEIN 47"/>
    <property type="match status" value="1"/>
</dbReference>
<dbReference type="InterPro" id="IPR005146">
    <property type="entry name" value="B3/B4_tRNA-bd"/>
</dbReference>
<organism evidence="14 15">
    <name type="scientific">Eiseniibacteriota bacterium</name>
    <dbReference type="NCBI Taxonomy" id="2212470"/>
    <lineage>
        <taxon>Bacteria</taxon>
        <taxon>Candidatus Eiseniibacteriota</taxon>
    </lineage>
</organism>
<dbReference type="SUPFAM" id="SSF55681">
    <property type="entry name" value="Class II aaRS and biotin synthetases"/>
    <property type="match status" value="1"/>
</dbReference>
<dbReference type="GO" id="GO:0009328">
    <property type="term" value="C:phenylalanine-tRNA ligase complex"/>
    <property type="evidence" value="ECO:0007669"/>
    <property type="project" value="TreeGrafter"/>
</dbReference>
<keyword evidence="5" id="KW-0963">Cytoplasm</keyword>
<protein>
    <recommendedName>
        <fullName evidence="4">phenylalanine--tRNA ligase</fullName>
        <ecNumber evidence="4">6.1.1.20</ecNumber>
    </recommendedName>
</protein>
<dbReference type="GO" id="GO:0000287">
    <property type="term" value="F:magnesium ion binding"/>
    <property type="evidence" value="ECO:0007669"/>
    <property type="project" value="InterPro"/>
</dbReference>
<dbReference type="PANTHER" id="PTHR10947:SF0">
    <property type="entry name" value="PHENYLALANINE--TRNA LIGASE BETA SUBUNIT"/>
    <property type="match status" value="1"/>
</dbReference>
<gene>
    <name evidence="14" type="ORF">KDA27_06190</name>
</gene>
<evidence type="ECO:0000256" key="11">
    <source>
        <dbReference type="ARBA" id="ARBA00022917"/>
    </source>
</evidence>
<accession>A0A956NCH8</accession>
<evidence type="ECO:0000313" key="15">
    <source>
        <dbReference type="Proteomes" id="UP000739538"/>
    </source>
</evidence>
<evidence type="ECO:0000256" key="8">
    <source>
        <dbReference type="ARBA" id="ARBA00022741"/>
    </source>
</evidence>
<dbReference type="AlphaFoldDB" id="A0A956NCH8"/>
<dbReference type="Gene3D" id="3.30.56.10">
    <property type="match status" value="2"/>
</dbReference>
<dbReference type="EMBL" id="JAGQHS010000021">
    <property type="protein sequence ID" value="MCA9755373.1"/>
    <property type="molecule type" value="Genomic_DNA"/>
</dbReference>
<reference evidence="14" key="2">
    <citation type="journal article" date="2021" name="Microbiome">
        <title>Successional dynamics and alternative stable states in a saline activated sludge microbial community over 9 years.</title>
        <authorList>
            <person name="Wang Y."/>
            <person name="Ye J."/>
            <person name="Ju F."/>
            <person name="Liu L."/>
            <person name="Boyd J.A."/>
            <person name="Deng Y."/>
            <person name="Parks D.H."/>
            <person name="Jiang X."/>
            <person name="Yin X."/>
            <person name="Woodcroft B.J."/>
            <person name="Tyson G.W."/>
            <person name="Hugenholtz P."/>
            <person name="Polz M.F."/>
            <person name="Zhang T."/>
        </authorList>
    </citation>
    <scope>NUCLEOTIDE SEQUENCE</scope>
    <source>
        <strain evidence="14">HKST-UBA02</strain>
    </source>
</reference>
<dbReference type="Gene3D" id="3.30.930.10">
    <property type="entry name" value="Bira Bifunctional Protein, Domain 2"/>
    <property type="match status" value="1"/>
</dbReference>
<keyword evidence="12" id="KW-0030">Aminoacyl-tRNA synthetase</keyword>
<dbReference type="NCBIfam" id="TIGR00471">
    <property type="entry name" value="pheT_arch"/>
    <property type="match status" value="1"/>
</dbReference>
<dbReference type="Proteomes" id="UP000739538">
    <property type="component" value="Unassembled WGS sequence"/>
</dbReference>